<dbReference type="SUPFAM" id="SSF51730">
    <property type="entry name" value="FAD-linked oxidoreductase"/>
    <property type="match status" value="1"/>
</dbReference>
<keyword evidence="8" id="KW-1185">Reference proteome</keyword>
<dbReference type="EC" id="1.5.5.2" evidence="2 5"/>
<organism evidence="7 8">
    <name type="scientific">Ascosphaera apis ARSEF 7405</name>
    <dbReference type="NCBI Taxonomy" id="392613"/>
    <lineage>
        <taxon>Eukaryota</taxon>
        <taxon>Fungi</taxon>
        <taxon>Dikarya</taxon>
        <taxon>Ascomycota</taxon>
        <taxon>Pezizomycotina</taxon>
        <taxon>Eurotiomycetes</taxon>
        <taxon>Eurotiomycetidae</taxon>
        <taxon>Onygenales</taxon>
        <taxon>Ascosphaeraceae</taxon>
        <taxon>Ascosphaera</taxon>
    </lineage>
</organism>
<dbReference type="Pfam" id="PF01619">
    <property type="entry name" value="Pro_dh"/>
    <property type="match status" value="1"/>
</dbReference>
<dbReference type="PANTHER" id="PTHR13914:SF30">
    <property type="entry name" value="PROLINE DEHYDROGENASE"/>
    <property type="match status" value="1"/>
</dbReference>
<dbReference type="GO" id="GO:0071949">
    <property type="term" value="F:FAD binding"/>
    <property type="evidence" value="ECO:0007669"/>
    <property type="project" value="TreeGrafter"/>
</dbReference>
<accession>A0A167WAK2</accession>
<evidence type="ECO:0000313" key="8">
    <source>
        <dbReference type="Proteomes" id="UP000242877"/>
    </source>
</evidence>
<comment type="function">
    <text evidence="5">Converts proline to delta-1-pyrroline-5-carboxylate.</text>
</comment>
<keyword evidence="3 5" id="KW-0560">Oxidoreductase</keyword>
<dbReference type="PANTHER" id="PTHR13914">
    <property type="entry name" value="PROLINE OXIDASE"/>
    <property type="match status" value="1"/>
</dbReference>
<dbReference type="Gene3D" id="3.20.20.220">
    <property type="match status" value="1"/>
</dbReference>
<keyword evidence="4 5" id="KW-0642">Proline metabolism</keyword>
<evidence type="ECO:0000256" key="5">
    <source>
        <dbReference type="RuleBase" id="RU364054"/>
    </source>
</evidence>
<keyword evidence="5" id="KW-0274">FAD</keyword>
<protein>
    <recommendedName>
        <fullName evidence="2 5">Proline dehydrogenase</fullName>
        <ecNumber evidence="2 5">1.5.5.2</ecNumber>
    </recommendedName>
</protein>
<reference evidence="7 8" key="1">
    <citation type="journal article" date="2016" name="Genome Biol. Evol.">
        <title>Divergent and convergent evolution of fungal pathogenicity.</title>
        <authorList>
            <person name="Shang Y."/>
            <person name="Xiao G."/>
            <person name="Zheng P."/>
            <person name="Cen K."/>
            <person name="Zhan S."/>
            <person name="Wang C."/>
        </authorList>
    </citation>
    <scope>NUCLEOTIDE SEQUENCE [LARGE SCALE GENOMIC DNA]</scope>
    <source>
        <strain evidence="7 8">ARSEF 7405</strain>
    </source>
</reference>
<dbReference type="GO" id="GO:0004657">
    <property type="term" value="F:proline dehydrogenase activity"/>
    <property type="evidence" value="ECO:0007669"/>
    <property type="project" value="UniProtKB-EC"/>
</dbReference>
<proteinExistence type="inferred from homology"/>
<dbReference type="EMBL" id="AZGZ01000025">
    <property type="protein sequence ID" value="KZZ88601.1"/>
    <property type="molecule type" value="Genomic_DNA"/>
</dbReference>
<feature type="domain" description="Proline dehydrogenase" evidence="6">
    <location>
        <begin position="153"/>
        <end position="477"/>
    </location>
</feature>
<comment type="caution">
    <text evidence="7">The sequence shown here is derived from an EMBL/GenBank/DDBJ whole genome shotgun (WGS) entry which is preliminary data.</text>
</comment>
<dbReference type="GO" id="GO:0010133">
    <property type="term" value="P:L-proline catabolic process to L-glutamate"/>
    <property type="evidence" value="ECO:0007669"/>
    <property type="project" value="TreeGrafter"/>
</dbReference>
<keyword evidence="5" id="KW-0285">Flavoprotein</keyword>
<dbReference type="Proteomes" id="UP000242877">
    <property type="component" value="Unassembled WGS sequence"/>
</dbReference>
<dbReference type="GO" id="GO:0005739">
    <property type="term" value="C:mitochondrion"/>
    <property type="evidence" value="ECO:0007669"/>
    <property type="project" value="TreeGrafter"/>
</dbReference>
<dbReference type="InterPro" id="IPR002872">
    <property type="entry name" value="Proline_DH_dom"/>
</dbReference>
<dbReference type="InterPro" id="IPR029041">
    <property type="entry name" value="FAD-linked_oxidoreductase-like"/>
</dbReference>
<dbReference type="InterPro" id="IPR015659">
    <property type="entry name" value="Proline_oxidase"/>
</dbReference>
<comment type="similarity">
    <text evidence="1 5">Belongs to the proline oxidase family.</text>
</comment>
<dbReference type="AlphaFoldDB" id="A0A167WAK2"/>
<evidence type="ECO:0000256" key="4">
    <source>
        <dbReference type="ARBA" id="ARBA00023062"/>
    </source>
</evidence>
<evidence type="ECO:0000256" key="3">
    <source>
        <dbReference type="ARBA" id="ARBA00023002"/>
    </source>
</evidence>
<comment type="cofactor">
    <cofactor evidence="5">
        <name>FAD</name>
        <dbReference type="ChEBI" id="CHEBI:57692"/>
    </cofactor>
</comment>
<name>A0A167WAK2_9EURO</name>
<gene>
    <name evidence="7" type="ORF">AAP_04924</name>
</gene>
<evidence type="ECO:0000256" key="1">
    <source>
        <dbReference type="ARBA" id="ARBA00005869"/>
    </source>
</evidence>
<comment type="catalytic activity">
    <reaction evidence="5">
        <text>L-proline + a quinone = (S)-1-pyrroline-5-carboxylate + a quinol + H(+)</text>
        <dbReference type="Rhea" id="RHEA:23784"/>
        <dbReference type="ChEBI" id="CHEBI:15378"/>
        <dbReference type="ChEBI" id="CHEBI:17388"/>
        <dbReference type="ChEBI" id="CHEBI:24646"/>
        <dbReference type="ChEBI" id="CHEBI:60039"/>
        <dbReference type="ChEBI" id="CHEBI:132124"/>
        <dbReference type="EC" id="1.5.5.2"/>
    </reaction>
</comment>
<dbReference type="OrthoDB" id="5464at2759"/>
<sequence length="495" mass="54252">MQASPIQTSMSVRRHAQDAYFIRVASSYSKSGLPISTPVKPSLGQSSITHTGAAPSSSVSTISEPLPLPAGSLASLKSSLSILPLSCIVRSLLITSISSYPRLLDSSLALLNLVTRTKLAILDADRNPIIKYVLGRTVYDQFCAGETPAQINRTIQNLRDRGFAGAVLGYAKEVVLADDEAVGMNSLVTKTGETTRDIMEINTWKNNQIKTINLAGRGNVVNVKWTGAGSLTLERMLKEIREYRSSSTQSNKRFKTRLTHGQLISCAMDRPGLPVIVYNTYQAYLRSVPSTVAKHLHLAETEGWVLGVKLVRGAYLNSDPRHLIWATKEETNRSYDGVAEALITQSYNDVVQPIASKNESGTTSSFGSGGSTSFPEVNLVLASHNRDSVLKARTLRNKQMQNGEKMIRMAYGQLYGMADDISCALIHGDSNTQAQAEAGLKVEKPRVFKAVIWGNMQDCAEYLLRRGHENRDAASRTADTRNAMAAELRRRVFRL</sequence>
<evidence type="ECO:0000256" key="2">
    <source>
        <dbReference type="ARBA" id="ARBA00012695"/>
    </source>
</evidence>
<evidence type="ECO:0000313" key="7">
    <source>
        <dbReference type="EMBL" id="KZZ88601.1"/>
    </source>
</evidence>
<evidence type="ECO:0000259" key="6">
    <source>
        <dbReference type="Pfam" id="PF01619"/>
    </source>
</evidence>
<dbReference type="VEuPathDB" id="FungiDB:AAP_04924"/>